<dbReference type="GO" id="GO:0015421">
    <property type="term" value="F:ABC-type oligopeptide transporter activity"/>
    <property type="evidence" value="ECO:0007669"/>
    <property type="project" value="TreeGrafter"/>
</dbReference>
<evidence type="ECO:0000256" key="3">
    <source>
        <dbReference type="ARBA" id="ARBA00022692"/>
    </source>
</evidence>
<dbReference type="InterPro" id="IPR039421">
    <property type="entry name" value="Type_1_exporter"/>
</dbReference>
<protein>
    <submittedName>
        <fullName evidence="12">Uncharacterized protein</fullName>
    </submittedName>
</protein>
<keyword evidence="3 9" id="KW-0812">Transmembrane</keyword>
<accession>A0A0C3AMF0</accession>
<feature type="domain" description="ABC transmembrane type-1" evidence="11">
    <location>
        <begin position="81"/>
        <end position="388"/>
    </location>
</feature>
<evidence type="ECO:0000313" key="13">
    <source>
        <dbReference type="Proteomes" id="UP000054097"/>
    </source>
</evidence>
<keyword evidence="7 9" id="KW-0472">Membrane</keyword>
<dbReference type="GO" id="GO:0090374">
    <property type="term" value="P:oligopeptide export from mitochondrion"/>
    <property type="evidence" value="ECO:0007669"/>
    <property type="project" value="TreeGrafter"/>
</dbReference>
<evidence type="ECO:0000259" key="10">
    <source>
        <dbReference type="PROSITE" id="PS50893"/>
    </source>
</evidence>
<feature type="transmembrane region" description="Helical" evidence="9">
    <location>
        <begin position="889"/>
        <end position="912"/>
    </location>
</feature>
<dbReference type="Gene3D" id="3.40.50.300">
    <property type="entry name" value="P-loop containing nucleotide triphosphate hydrolases"/>
    <property type="match status" value="2"/>
</dbReference>
<feature type="transmembrane region" description="Helical" evidence="9">
    <location>
        <begin position="816"/>
        <end position="833"/>
    </location>
</feature>
<feature type="transmembrane region" description="Helical" evidence="9">
    <location>
        <begin position="146"/>
        <end position="168"/>
    </location>
</feature>
<feature type="compositionally biased region" description="Basic and acidic residues" evidence="8">
    <location>
        <begin position="28"/>
        <end position="56"/>
    </location>
</feature>
<feature type="transmembrane region" description="Helical" evidence="9">
    <location>
        <begin position="1033"/>
        <end position="1054"/>
    </location>
</feature>
<dbReference type="EMBL" id="KN824311">
    <property type="protein sequence ID" value="KIM25760.1"/>
    <property type="molecule type" value="Genomic_DNA"/>
</dbReference>
<feature type="transmembrane region" description="Helical" evidence="9">
    <location>
        <begin position="221"/>
        <end position="239"/>
    </location>
</feature>
<dbReference type="GO" id="GO:0005743">
    <property type="term" value="C:mitochondrial inner membrane"/>
    <property type="evidence" value="ECO:0007669"/>
    <property type="project" value="TreeGrafter"/>
</dbReference>
<dbReference type="CDD" id="cd03249">
    <property type="entry name" value="ABC_MTABC3_MDL1_MDL2"/>
    <property type="match status" value="2"/>
</dbReference>
<dbReference type="InterPro" id="IPR003593">
    <property type="entry name" value="AAA+_ATPase"/>
</dbReference>
<feature type="transmembrane region" description="Helical" evidence="9">
    <location>
        <begin position="245"/>
        <end position="266"/>
    </location>
</feature>
<comment type="similarity">
    <text evidence="2">Belongs to the ABC transporter superfamily. ABCB family. Multidrug resistance exporter (TC 3.A.1.201) subfamily.</text>
</comment>
<feature type="region of interest" description="Disordered" evidence="8">
    <location>
        <begin position="682"/>
        <end position="744"/>
    </location>
</feature>
<keyword evidence="13" id="KW-1185">Reference proteome</keyword>
<reference evidence="12 13" key="1">
    <citation type="submission" date="2014-04" db="EMBL/GenBank/DDBJ databases">
        <authorList>
            <consortium name="DOE Joint Genome Institute"/>
            <person name="Kuo A."/>
            <person name="Zuccaro A."/>
            <person name="Kohler A."/>
            <person name="Nagy L.G."/>
            <person name="Floudas D."/>
            <person name="Copeland A."/>
            <person name="Barry K.W."/>
            <person name="Cichocki N."/>
            <person name="Veneault-Fourrey C."/>
            <person name="LaButti K."/>
            <person name="Lindquist E.A."/>
            <person name="Lipzen A."/>
            <person name="Lundell T."/>
            <person name="Morin E."/>
            <person name="Murat C."/>
            <person name="Sun H."/>
            <person name="Tunlid A."/>
            <person name="Henrissat B."/>
            <person name="Grigoriev I.V."/>
            <person name="Hibbett D.S."/>
            <person name="Martin F."/>
            <person name="Nordberg H.P."/>
            <person name="Cantor M.N."/>
            <person name="Hua S.X."/>
        </authorList>
    </citation>
    <scope>NUCLEOTIDE SEQUENCE [LARGE SCALE GENOMIC DNA]</scope>
    <source>
        <strain evidence="12 13">MAFF 305830</strain>
    </source>
</reference>
<sequence length="1329" mass="144895">MSSTLPVEKGKQYSSGFLQHKNRAKAVHTPDSKSEDDTHTAVTSKDDAPGAHKDKPSDPIPMVPFFSLFRFHRPYEIALNFIGIVCAIASGSAQPLMTLMFGNLTVAFVNFGTAAQIAFQEGATPEALQALQDAAQDFRNTASKDAMYLTFIGVGMFVCTYIYMVIWVRTSEVAAKRLRENYLRAILRQNVAFFDNVGAGEVATRIQTDTHLVHQGISEKVPVALSFLSAFLTGFALAYARSWKLSLAISSIIPCIALTGALMNIFMAKYKREQLGYVAGGGSLAEEIISTIRTAQAFGTQKVLASLYDVYLQKTHQLGSKLAVIQGASVAFFFFVIYSAYGLAFHFGTTLILNHEIDVGVIVNCILSIIIGSISLAFLAPEVIAISTARGAAAKLFETIDRVPPIDSASPAGLKPDPKSIRGEIAFHNVRFNYPSRPEVPILRGIDLIFPAGQTTALVGASGSGKSTIVSLVERFYDPLSGSVKLDDLEIRDLNIRWLRGQIGLVSQEPTLFATSIRGNVEHGMIGTDMETLGDQERLQRVTEACIKSNAHDFITALPDGYNTLVGERGFLLSGGQKQRIAIARAIVSDPKVLLLDEATSALDTRSEEVVQNALDKASKGRTTITIAHRLSTIKDAAKIYVMGDGMILEEGTHQQLLDNAQGPYAKLVTAQKLKGVWQTEGNDSSALQTPSGTPSHTDLGGTVVEKRSVLEETRGDDALSRKQSLGRKDSTKGSVRDVIQHQENQNGAQEEEYGIFYIIKRMIMINRDSWLRYMVGLLGSLGGGMVYPVFGIVFGHAINAFQYTGHELRVQGDRAALWFFIIAIAATIAITLQNASYLRATNDLVFRLRNLMFRAILRQDIAYFDEDKHSTGVLTSSLSQNPEKISGLGGATLGAIVQSVTTVVGGSIVGLCYGWKLSLIGIACIPLVISAGYIRLRVVVMKDQTNRRTHAESAQVACEAAGAIKTVASLTREDDCLQIYSKSLEMPLKLSNRSAIHSTLWFALSQSMSFFVIALVFWFGSRLVADFEYDTLQFFVCLMSITFGSVQAGNVFMHVPDISQSHIAGSEIITLLDSVPEVDSESTNGKMISKMQGHICLKDVEFCYPTRPTVRVLRNFDLVVEPGTHVALVGASGSGKSTIIQLIERFYDPISGTILVDGQAINELNVQEYRKHISLVSQEPTLYSGTVRFNILLGAIKPHDQVTQEEIEAACRDANILDFINSLPDGFETEVGGKGNQLSGGQKQRIAIARALLRNPSILLLDEATSALDSNSERVVQDALDRAAKGRTTISIAHRLSSIQKCDHIYFVSEGRIVESGTHDELLHLQGQ</sequence>
<dbReference type="Gene3D" id="1.20.1560.10">
    <property type="entry name" value="ABC transporter type 1, transmembrane domain"/>
    <property type="match status" value="1"/>
</dbReference>
<evidence type="ECO:0000256" key="1">
    <source>
        <dbReference type="ARBA" id="ARBA00004141"/>
    </source>
</evidence>
<dbReference type="PROSITE" id="PS50893">
    <property type="entry name" value="ABC_TRANSPORTER_2"/>
    <property type="match status" value="2"/>
</dbReference>
<dbReference type="PANTHER" id="PTHR43394:SF27">
    <property type="entry name" value="ATP-DEPENDENT TRANSLOCASE ABCB1-LIKE"/>
    <property type="match status" value="1"/>
</dbReference>
<dbReference type="CDD" id="cd18578">
    <property type="entry name" value="ABC_6TM_Pgp_ABCB1_D2_like"/>
    <property type="match status" value="1"/>
</dbReference>
<feature type="domain" description="ABC transmembrane type-1" evidence="11">
    <location>
        <begin position="776"/>
        <end position="1061"/>
    </location>
</feature>
<dbReference type="InterPro" id="IPR027417">
    <property type="entry name" value="P-loop_NTPase"/>
</dbReference>
<keyword evidence="4" id="KW-0547">Nucleotide-binding</keyword>
<feature type="compositionally biased region" description="Polar residues" evidence="8">
    <location>
        <begin position="682"/>
        <end position="697"/>
    </location>
</feature>
<feature type="transmembrane region" description="Helical" evidence="9">
    <location>
        <begin position="771"/>
        <end position="796"/>
    </location>
</feature>
<evidence type="ECO:0000256" key="6">
    <source>
        <dbReference type="ARBA" id="ARBA00022989"/>
    </source>
</evidence>
<comment type="subcellular location">
    <subcellularLocation>
        <location evidence="1">Membrane</location>
        <topology evidence="1">Multi-pass membrane protein</topology>
    </subcellularLocation>
</comment>
<evidence type="ECO:0000256" key="8">
    <source>
        <dbReference type="SAM" id="MobiDB-lite"/>
    </source>
</evidence>
<evidence type="ECO:0000256" key="9">
    <source>
        <dbReference type="SAM" id="Phobius"/>
    </source>
</evidence>
<dbReference type="SUPFAM" id="SSF52540">
    <property type="entry name" value="P-loop containing nucleoside triphosphate hydrolases"/>
    <property type="match status" value="2"/>
</dbReference>
<evidence type="ECO:0000256" key="4">
    <source>
        <dbReference type="ARBA" id="ARBA00022741"/>
    </source>
</evidence>
<dbReference type="HOGENOM" id="CLU_000604_17_8_1"/>
<feature type="transmembrane region" description="Helical" evidence="9">
    <location>
        <begin position="77"/>
        <end position="97"/>
    </location>
</feature>
<feature type="region of interest" description="Disordered" evidence="8">
    <location>
        <begin position="1"/>
        <end position="56"/>
    </location>
</feature>
<keyword evidence="6 9" id="KW-1133">Transmembrane helix</keyword>
<dbReference type="SMART" id="SM00382">
    <property type="entry name" value="AAA"/>
    <property type="match status" value="2"/>
</dbReference>
<feature type="domain" description="ABC transporter" evidence="10">
    <location>
        <begin position="425"/>
        <end position="670"/>
    </location>
</feature>
<dbReference type="InterPro" id="IPR017871">
    <property type="entry name" value="ABC_transporter-like_CS"/>
</dbReference>
<dbReference type="PANTHER" id="PTHR43394">
    <property type="entry name" value="ATP-DEPENDENT PERMEASE MDL1, MITOCHONDRIAL"/>
    <property type="match status" value="1"/>
</dbReference>
<dbReference type="PROSITE" id="PS00211">
    <property type="entry name" value="ABC_TRANSPORTER_1"/>
    <property type="match status" value="2"/>
</dbReference>
<evidence type="ECO:0000259" key="11">
    <source>
        <dbReference type="PROSITE" id="PS50929"/>
    </source>
</evidence>
<feature type="transmembrane region" description="Helical" evidence="9">
    <location>
        <begin position="1000"/>
        <end position="1021"/>
    </location>
</feature>
<dbReference type="GO" id="GO:0016887">
    <property type="term" value="F:ATP hydrolysis activity"/>
    <property type="evidence" value="ECO:0007669"/>
    <property type="project" value="InterPro"/>
</dbReference>
<feature type="transmembrane region" description="Helical" evidence="9">
    <location>
        <begin position="918"/>
        <end position="939"/>
    </location>
</feature>
<dbReference type="Pfam" id="PF00664">
    <property type="entry name" value="ABC_membrane"/>
    <property type="match status" value="2"/>
</dbReference>
<dbReference type="FunFam" id="3.40.50.300:FF:000251">
    <property type="entry name" value="ABC transporter B family member 19"/>
    <property type="match status" value="2"/>
</dbReference>
<reference evidence="13" key="2">
    <citation type="submission" date="2015-01" db="EMBL/GenBank/DDBJ databases">
        <title>Evolutionary Origins and Diversification of the Mycorrhizal Mutualists.</title>
        <authorList>
            <consortium name="DOE Joint Genome Institute"/>
            <consortium name="Mycorrhizal Genomics Consortium"/>
            <person name="Kohler A."/>
            <person name="Kuo A."/>
            <person name="Nagy L.G."/>
            <person name="Floudas D."/>
            <person name="Copeland A."/>
            <person name="Barry K.W."/>
            <person name="Cichocki N."/>
            <person name="Veneault-Fourrey C."/>
            <person name="LaButti K."/>
            <person name="Lindquist E.A."/>
            <person name="Lipzen A."/>
            <person name="Lundell T."/>
            <person name="Morin E."/>
            <person name="Murat C."/>
            <person name="Riley R."/>
            <person name="Ohm R."/>
            <person name="Sun H."/>
            <person name="Tunlid A."/>
            <person name="Henrissat B."/>
            <person name="Grigoriev I.V."/>
            <person name="Hibbett D.S."/>
            <person name="Martin F."/>
        </authorList>
    </citation>
    <scope>NUCLEOTIDE SEQUENCE [LARGE SCALE GENOMIC DNA]</scope>
    <source>
        <strain evidence="13">MAFF 305830</strain>
    </source>
</reference>
<feature type="compositionally biased region" description="Basic and acidic residues" evidence="8">
    <location>
        <begin position="705"/>
        <end position="741"/>
    </location>
</feature>
<dbReference type="InterPro" id="IPR003439">
    <property type="entry name" value="ABC_transporter-like_ATP-bd"/>
</dbReference>
<dbReference type="STRING" id="933852.A0A0C3AMF0"/>
<dbReference type="Pfam" id="PF00005">
    <property type="entry name" value="ABC_tran"/>
    <property type="match status" value="2"/>
</dbReference>
<dbReference type="Proteomes" id="UP000054097">
    <property type="component" value="Unassembled WGS sequence"/>
</dbReference>
<feature type="transmembrane region" description="Helical" evidence="9">
    <location>
        <begin position="361"/>
        <end position="380"/>
    </location>
</feature>
<dbReference type="GO" id="GO:0005524">
    <property type="term" value="F:ATP binding"/>
    <property type="evidence" value="ECO:0007669"/>
    <property type="project" value="UniProtKB-KW"/>
</dbReference>
<dbReference type="OrthoDB" id="6500128at2759"/>
<feature type="transmembrane region" description="Helical" evidence="9">
    <location>
        <begin position="322"/>
        <end position="341"/>
    </location>
</feature>
<dbReference type="InterPro" id="IPR011527">
    <property type="entry name" value="ABC1_TM_dom"/>
</dbReference>
<dbReference type="PROSITE" id="PS50929">
    <property type="entry name" value="ABC_TM1F"/>
    <property type="match status" value="2"/>
</dbReference>
<evidence type="ECO:0000313" key="12">
    <source>
        <dbReference type="EMBL" id="KIM25760.1"/>
    </source>
</evidence>
<organism evidence="12 13">
    <name type="scientific">Serendipita vermifera MAFF 305830</name>
    <dbReference type="NCBI Taxonomy" id="933852"/>
    <lineage>
        <taxon>Eukaryota</taxon>
        <taxon>Fungi</taxon>
        <taxon>Dikarya</taxon>
        <taxon>Basidiomycota</taxon>
        <taxon>Agaricomycotina</taxon>
        <taxon>Agaricomycetes</taxon>
        <taxon>Sebacinales</taxon>
        <taxon>Serendipitaceae</taxon>
        <taxon>Serendipita</taxon>
    </lineage>
</organism>
<keyword evidence="5" id="KW-0067">ATP-binding</keyword>
<evidence type="ECO:0000256" key="7">
    <source>
        <dbReference type="ARBA" id="ARBA00023136"/>
    </source>
</evidence>
<name>A0A0C3AMF0_SERVB</name>
<dbReference type="InterPro" id="IPR036640">
    <property type="entry name" value="ABC1_TM_sf"/>
</dbReference>
<evidence type="ECO:0000256" key="5">
    <source>
        <dbReference type="ARBA" id="ARBA00022840"/>
    </source>
</evidence>
<dbReference type="SUPFAM" id="SSF90123">
    <property type="entry name" value="ABC transporter transmembrane region"/>
    <property type="match status" value="2"/>
</dbReference>
<gene>
    <name evidence="12" type="ORF">M408DRAFT_73764</name>
</gene>
<evidence type="ECO:0000256" key="2">
    <source>
        <dbReference type="ARBA" id="ARBA00007577"/>
    </source>
</evidence>
<dbReference type="CDD" id="cd18577">
    <property type="entry name" value="ABC_6TM_Pgp_ABCB1_D1_like"/>
    <property type="match status" value="1"/>
</dbReference>
<dbReference type="FunFam" id="1.20.1560.10:FF:000102">
    <property type="entry name" value="ABC multidrug transporter Mdr1"/>
    <property type="match status" value="1"/>
</dbReference>
<proteinExistence type="inferred from homology"/>
<feature type="domain" description="ABC transporter" evidence="10">
    <location>
        <begin position="1096"/>
        <end position="1329"/>
    </location>
</feature>